<evidence type="ECO:0000313" key="4">
    <source>
        <dbReference type="EMBL" id="CAH0111642.1"/>
    </source>
</evidence>
<comment type="caution">
    <text evidence="4">The sequence shown here is derived from an EMBL/GenBank/DDBJ whole genome shotgun (WGS) entry which is preliminary data.</text>
</comment>
<evidence type="ECO:0000256" key="1">
    <source>
        <dbReference type="ARBA" id="ARBA00001968"/>
    </source>
</evidence>
<dbReference type="EMBL" id="CAKKLH010000315">
    <property type="protein sequence ID" value="CAH0111642.1"/>
    <property type="molecule type" value="Genomic_DNA"/>
</dbReference>
<dbReference type="OrthoDB" id="6627079at2759"/>
<dbReference type="AlphaFoldDB" id="A0A8J2WBG9"/>
<evidence type="ECO:0000259" key="3">
    <source>
        <dbReference type="Pfam" id="PF13359"/>
    </source>
</evidence>
<keyword evidence="5" id="KW-1185">Reference proteome</keyword>
<reference evidence="4" key="1">
    <citation type="submission" date="2021-11" db="EMBL/GenBank/DDBJ databases">
        <authorList>
            <person name="Schell T."/>
        </authorList>
    </citation>
    <scope>NUCLEOTIDE SEQUENCE</scope>
    <source>
        <strain evidence="4">M5</strain>
    </source>
</reference>
<protein>
    <recommendedName>
        <fullName evidence="3">DDE Tnp4 domain-containing protein</fullName>
    </recommendedName>
</protein>
<dbReference type="InterPro" id="IPR027806">
    <property type="entry name" value="HARBI1_dom"/>
</dbReference>
<sequence>MKVVGGLVYTIRNKTGIPIHAISLRYYAFGDNLKTITAGYCVEHVTACKTVVDTGIAIYKEFAPYYLKVSDTTIDGKHIAMQAPPNAESENFNYTKQFHSIILMAICDGQYKLTKIDLGTYGREIDKNVQNTSIISKKLAEITFLNPTVIQITSVFKYDPASFHCGQRCISIEGLFDETICRLVLSRSRRVIENAFGILAGHWRLFRKPIIAKPENIEHSPERVLTGMDFSREAKADHDSFKNYFSSEVSTVPWQNAVVDHHDGFDTCDN</sequence>
<evidence type="ECO:0000256" key="2">
    <source>
        <dbReference type="ARBA" id="ARBA00022723"/>
    </source>
</evidence>
<keyword evidence="2" id="KW-0479">Metal-binding</keyword>
<organism evidence="4 5">
    <name type="scientific">Daphnia galeata</name>
    <dbReference type="NCBI Taxonomy" id="27404"/>
    <lineage>
        <taxon>Eukaryota</taxon>
        <taxon>Metazoa</taxon>
        <taxon>Ecdysozoa</taxon>
        <taxon>Arthropoda</taxon>
        <taxon>Crustacea</taxon>
        <taxon>Branchiopoda</taxon>
        <taxon>Diplostraca</taxon>
        <taxon>Cladocera</taxon>
        <taxon>Anomopoda</taxon>
        <taxon>Daphniidae</taxon>
        <taxon>Daphnia</taxon>
    </lineage>
</organism>
<proteinExistence type="predicted"/>
<dbReference type="GO" id="GO:0046872">
    <property type="term" value="F:metal ion binding"/>
    <property type="evidence" value="ECO:0007669"/>
    <property type="project" value="UniProtKB-KW"/>
</dbReference>
<dbReference type="Proteomes" id="UP000789390">
    <property type="component" value="Unassembled WGS sequence"/>
</dbReference>
<accession>A0A8J2WBG9</accession>
<comment type="cofactor">
    <cofactor evidence="1">
        <name>a divalent metal cation</name>
        <dbReference type="ChEBI" id="CHEBI:60240"/>
    </cofactor>
</comment>
<gene>
    <name evidence="4" type="ORF">DGAL_LOCUS15292</name>
</gene>
<name>A0A8J2WBG9_9CRUS</name>
<evidence type="ECO:0000313" key="5">
    <source>
        <dbReference type="Proteomes" id="UP000789390"/>
    </source>
</evidence>
<feature type="domain" description="DDE Tnp4" evidence="3">
    <location>
        <begin position="74"/>
        <end position="218"/>
    </location>
</feature>
<dbReference type="Pfam" id="PF13359">
    <property type="entry name" value="DDE_Tnp_4"/>
    <property type="match status" value="1"/>
</dbReference>